<organism evidence="1 2">
    <name type="scientific">Thelephora ganbajun</name>
    <name type="common">Ganba fungus</name>
    <dbReference type="NCBI Taxonomy" id="370292"/>
    <lineage>
        <taxon>Eukaryota</taxon>
        <taxon>Fungi</taxon>
        <taxon>Dikarya</taxon>
        <taxon>Basidiomycota</taxon>
        <taxon>Agaricomycotina</taxon>
        <taxon>Agaricomycetes</taxon>
        <taxon>Thelephorales</taxon>
        <taxon>Thelephoraceae</taxon>
        <taxon>Thelephora</taxon>
    </lineage>
</organism>
<evidence type="ECO:0000313" key="2">
    <source>
        <dbReference type="Proteomes" id="UP000886501"/>
    </source>
</evidence>
<sequence>MTFSEDLRVRVANHYLQGDVAMRKVAEIPNVSLGFVHNVVACHRQFGQGTNSYPYRMCINIANSRRMIACETSCVKSLVYSTGAMGRVRRWRSVSQRCPSNPNPVRWRSSHSVLVIILSNLSLAKIRGCHLVECSTDAIFGTVRWVCKFDLRDSPSVRPRQRVRCPAALFIPGSPPER</sequence>
<reference evidence="1" key="2">
    <citation type="journal article" date="2020" name="Nat. Commun.">
        <title>Large-scale genome sequencing of mycorrhizal fungi provides insights into the early evolution of symbiotic traits.</title>
        <authorList>
            <person name="Miyauchi S."/>
            <person name="Kiss E."/>
            <person name="Kuo A."/>
            <person name="Drula E."/>
            <person name="Kohler A."/>
            <person name="Sanchez-Garcia M."/>
            <person name="Morin E."/>
            <person name="Andreopoulos B."/>
            <person name="Barry K.W."/>
            <person name="Bonito G."/>
            <person name="Buee M."/>
            <person name="Carver A."/>
            <person name="Chen C."/>
            <person name="Cichocki N."/>
            <person name="Clum A."/>
            <person name="Culley D."/>
            <person name="Crous P.W."/>
            <person name="Fauchery L."/>
            <person name="Girlanda M."/>
            <person name="Hayes R.D."/>
            <person name="Keri Z."/>
            <person name="LaButti K."/>
            <person name="Lipzen A."/>
            <person name="Lombard V."/>
            <person name="Magnuson J."/>
            <person name="Maillard F."/>
            <person name="Murat C."/>
            <person name="Nolan M."/>
            <person name="Ohm R.A."/>
            <person name="Pangilinan J."/>
            <person name="Pereira M.F."/>
            <person name="Perotto S."/>
            <person name="Peter M."/>
            <person name="Pfister S."/>
            <person name="Riley R."/>
            <person name="Sitrit Y."/>
            <person name="Stielow J.B."/>
            <person name="Szollosi G."/>
            <person name="Zifcakova L."/>
            <person name="Stursova M."/>
            <person name="Spatafora J.W."/>
            <person name="Tedersoo L."/>
            <person name="Vaario L.M."/>
            <person name="Yamada A."/>
            <person name="Yan M."/>
            <person name="Wang P."/>
            <person name="Xu J."/>
            <person name="Bruns T."/>
            <person name="Baldrian P."/>
            <person name="Vilgalys R."/>
            <person name="Dunand C."/>
            <person name="Henrissat B."/>
            <person name="Grigoriev I.V."/>
            <person name="Hibbett D."/>
            <person name="Nagy L.G."/>
            <person name="Martin F.M."/>
        </authorList>
    </citation>
    <scope>NUCLEOTIDE SEQUENCE</scope>
    <source>
        <strain evidence="1">P2</strain>
    </source>
</reference>
<name>A0ACB6Z7D0_THEGA</name>
<evidence type="ECO:0000313" key="1">
    <source>
        <dbReference type="EMBL" id="KAF9645635.1"/>
    </source>
</evidence>
<protein>
    <submittedName>
        <fullName evidence="1">Uncharacterized protein</fullName>
    </submittedName>
</protein>
<proteinExistence type="predicted"/>
<accession>A0ACB6Z7D0</accession>
<dbReference type="EMBL" id="MU118083">
    <property type="protein sequence ID" value="KAF9645635.1"/>
    <property type="molecule type" value="Genomic_DNA"/>
</dbReference>
<comment type="caution">
    <text evidence="1">The sequence shown here is derived from an EMBL/GenBank/DDBJ whole genome shotgun (WGS) entry which is preliminary data.</text>
</comment>
<gene>
    <name evidence="1" type="ORF">BDM02DRAFT_485142</name>
</gene>
<dbReference type="Proteomes" id="UP000886501">
    <property type="component" value="Unassembled WGS sequence"/>
</dbReference>
<keyword evidence="2" id="KW-1185">Reference proteome</keyword>
<reference evidence="1" key="1">
    <citation type="submission" date="2019-10" db="EMBL/GenBank/DDBJ databases">
        <authorList>
            <consortium name="DOE Joint Genome Institute"/>
            <person name="Kuo A."/>
            <person name="Miyauchi S."/>
            <person name="Kiss E."/>
            <person name="Drula E."/>
            <person name="Kohler A."/>
            <person name="Sanchez-Garcia M."/>
            <person name="Andreopoulos B."/>
            <person name="Barry K.W."/>
            <person name="Bonito G."/>
            <person name="Buee M."/>
            <person name="Carver A."/>
            <person name="Chen C."/>
            <person name="Cichocki N."/>
            <person name="Clum A."/>
            <person name="Culley D."/>
            <person name="Crous P.W."/>
            <person name="Fauchery L."/>
            <person name="Girlanda M."/>
            <person name="Hayes R."/>
            <person name="Keri Z."/>
            <person name="Labutti K."/>
            <person name="Lipzen A."/>
            <person name="Lombard V."/>
            <person name="Magnuson J."/>
            <person name="Maillard F."/>
            <person name="Morin E."/>
            <person name="Murat C."/>
            <person name="Nolan M."/>
            <person name="Ohm R."/>
            <person name="Pangilinan J."/>
            <person name="Pereira M."/>
            <person name="Perotto S."/>
            <person name="Peter M."/>
            <person name="Riley R."/>
            <person name="Sitrit Y."/>
            <person name="Stielow B."/>
            <person name="Szollosi G."/>
            <person name="Zifcakova L."/>
            <person name="Stursova M."/>
            <person name="Spatafora J.W."/>
            <person name="Tedersoo L."/>
            <person name="Vaario L.-M."/>
            <person name="Yamada A."/>
            <person name="Yan M."/>
            <person name="Wang P."/>
            <person name="Xu J."/>
            <person name="Bruns T."/>
            <person name="Baldrian P."/>
            <person name="Vilgalys R."/>
            <person name="Henrissat B."/>
            <person name="Grigoriev I.V."/>
            <person name="Hibbett D."/>
            <person name="Nagy L.G."/>
            <person name="Martin F.M."/>
        </authorList>
    </citation>
    <scope>NUCLEOTIDE SEQUENCE</scope>
    <source>
        <strain evidence="1">P2</strain>
    </source>
</reference>